<dbReference type="PANTHER" id="PTHR31377">
    <property type="entry name" value="AGMATINE DEIMINASE-RELATED"/>
    <property type="match status" value="1"/>
</dbReference>
<evidence type="ECO:0000256" key="1">
    <source>
        <dbReference type="ARBA" id="ARBA00022801"/>
    </source>
</evidence>
<accession>A0ABX5WVV6</accession>
<name>A0ABX5WVV6_9GAMM</name>
<dbReference type="EMBL" id="CP041614">
    <property type="protein sequence ID" value="QDO83231.1"/>
    <property type="molecule type" value="Genomic_DNA"/>
</dbReference>
<keyword evidence="1" id="KW-0378">Hydrolase</keyword>
<dbReference type="PROSITE" id="PS51318">
    <property type="entry name" value="TAT"/>
    <property type="match status" value="1"/>
</dbReference>
<keyword evidence="2" id="KW-0732">Signal</keyword>
<proteinExistence type="predicted"/>
<dbReference type="SUPFAM" id="SSF55909">
    <property type="entry name" value="Pentein"/>
    <property type="match status" value="1"/>
</dbReference>
<evidence type="ECO:0000256" key="2">
    <source>
        <dbReference type="SAM" id="SignalP"/>
    </source>
</evidence>
<evidence type="ECO:0000313" key="3">
    <source>
        <dbReference type="EMBL" id="QDO83231.1"/>
    </source>
</evidence>
<dbReference type="Proteomes" id="UP000315947">
    <property type="component" value="Chromosome"/>
</dbReference>
<keyword evidence="4" id="KW-1185">Reference proteome</keyword>
<organism evidence="3 4">
    <name type="scientific">Shewanella psychropiezotolerans</name>
    <dbReference type="NCBI Taxonomy" id="2593655"/>
    <lineage>
        <taxon>Bacteria</taxon>
        <taxon>Pseudomonadati</taxon>
        <taxon>Pseudomonadota</taxon>
        <taxon>Gammaproteobacteria</taxon>
        <taxon>Alteromonadales</taxon>
        <taxon>Shewanellaceae</taxon>
        <taxon>Shewanella</taxon>
    </lineage>
</organism>
<sequence>MFKQSRRDLLKSAAVITGGSTLFASGLSSLVISGSAQAAEPLSDIEKSPKSDGFTIPGEFEKQKAVWLGWPTFQWYTDPKLDTKFAIANIIQALVQESVTVQLMCTDLAGEQVIKAWFKEQGYEIGTNRFLNYVYVNPVDIWQRDFGPVFLKNRKTGKTAISSFTQNQWGYSTTDDATSVAMSKLPFEVSKLKEFSTNEYYQTSLVSEGGDRIPNGKGTLIVCRDVEFDRNPNLSEDEITAKLESALGVTNVIWLNSGVYEDPLAFWGPLPYAVSATETLFLYGPQTVGGHTDECARFANATDIILTMPTAEEAASDPIHGVNYARLQHAHRTLSAAKDQDGNPFNIIELPVPDLEYIEVQPDQDMYKYLESYTYPSHAVAFPKGKPIQVVKAASYANYLVTNNTIIAPSYNSPKKDAEAKKVLSLAYPKHKVIQIDADALNYAGGGYTVSPSINQLRHLVC</sequence>
<feature type="signal peptide" evidence="2">
    <location>
        <begin position="1"/>
        <end position="38"/>
    </location>
</feature>
<protein>
    <submittedName>
        <fullName evidence="3">Agmatine deiminase family protein</fullName>
    </submittedName>
</protein>
<dbReference type="RefSeq" id="WP_144045610.1">
    <property type="nucleotide sequence ID" value="NZ_CP041614.1"/>
</dbReference>
<dbReference type="Gene3D" id="3.75.10.10">
    <property type="entry name" value="L-arginine/glycine Amidinotransferase, Chain A"/>
    <property type="match status" value="1"/>
</dbReference>
<dbReference type="PANTHER" id="PTHR31377:SF0">
    <property type="entry name" value="AGMATINE DEIMINASE-RELATED"/>
    <property type="match status" value="1"/>
</dbReference>
<dbReference type="InterPro" id="IPR006311">
    <property type="entry name" value="TAT_signal"/>
</dbReference>
<feature type="chain" id="PRO_5046129941" evidence="2">
    <location>
        <begin position="39"/>
        <end position="462"/>
    </location>
</feature>
<reference evidence="3 4" key="1">
    <citation type="submission" date="2019-07" db="EMBL/GenBank/DDBJ databases">
        <title>Shewanella sp. YLB-06 whole genomic sequence.</title>
        <authorList>
            <person name="Yu L."/>
        </authorList>
    </citation>
    <scope>NUCLEOTIDE SEQUENCE [LARGE SCALE GENOMIC DNA]</scope>
    <source>
        <strain evidence="3 4">YLB-06</strain>
    </source>
</reference>
<dbReference type="Pfam" id="PF04371">
    <property type="entry name" value="PAD_porph"/>
    <property type="match status" value="2"/>
</dbReference>
<dbReference type="InterPro" id="IPR007466">
    <property type="entry name" value="Peptidyl-Arg-deiminase_porph"/>
</dbReference>
<evidence type="ECO:0000313" key="4">
    <source>
        <dbReference type="Proteomes" id="UP000315947"/>
    </source>
</evidence>
<gene>
    <name evidence="3" type="ORF">FM037_08310</name>
</gene>